<gene>
    <name evidence="2" type="ORF">LCGC14_1460190</name>
</gene>
<comment type="caution">
    <text evidence="2">The sequence shown here is derived from an EMBL/GenBank/DDBJ whole genome shotgun (WGS) entry which is preliminary data.</text>
</comment>
<feature type="compositionally biased region" description="Basic and acidic residues" evidence="1">
    <location>
        <begin position="12"/>
        <end position="24"/>
    </location>
</feature>
<feature type="compositionally biased region" description="Polar residues" evidence="1">
    <location>
        <begin position="1"/>
        <end position="10"/>
    </location>
</feature>
<sequence length="92" mass="10849">MDNLELTTRGSHTREHSKGYKDGYQKGLADGRNRILNRVITDFSYWANNRIADLEAIPGYDDEHNRSLQERIQLLRHVKNNLSRIVRRVENE</sequence>
<dbReference type="AlphaFoldDB" id="A0A0F9LVX4"/>
<feature type="region of interest" description="Disordered" evidence="1">
    <location>
        <begin position="1"/>
        <end position="24"/>
    </location>
</feature>
<evidence type="ECO:0000313" key="2">
    <source>
        <dbReference type="EMBL" id="KKM68515.1"/>
    </source>
</evidence>
<accession>A0A0F9LVX4</accession>
<name>A0A0F9LVX4_9ZZZZ</name>
<protein>
    <submittedName>
        <fullName evidence="2">Uncharacterized protein</fullName>
    </submittedName>
</protein>
<evidence type="ECO:0000256" key="1">
    <source>
        <dbReference type="SAM" id="MobiDB-lite"/>
    </source>
</evidence>
<proteinExistence type="predicted"/>
<reference evidence="2" key="1">
    <citation type="journal article" date="2015" name="Nature">
        <title>Complex archaea that bridge the gap between prokaryotes and eukaryotes.</title>
        <authorList>
            <person name="Spang A."/>
            <person name="Saw J.H."/>
            <person name="Jorgensen S.L."/>
            <person name="Zaremba-Niedzwiedzka K."/>
            <person name="Martijn J."/>
            <person name="Lind A.E."/>
            <person name="van Eijk R."/>
            <person name="Schleper C."/>
            <person name="Guy L."/>
            <person name="Ettema T.J."/>
        </authorList>
    </citation>
    <scope>NUCLEOTIDE SEQUENCE</scope>
</reference>
<organism evidence="2">
    <name type="scientific">marine sediment metagenome</name>
    <dbReference type="NCBI Taxonomy" id="412755"/>
    <lineage>
        <taxon>unclassified sequences</taxon>
        <taxon>metagenomes</taxon>
        <taxon>ecological metagenomes</taxon>
    </lineage>
</organism>
<dbReference type="EMBL" id="LAZR01010155">
    <property type="protein sequence ID" value="KKM68515.1"/>
    <property type="molecule type" value="Genomic_DNA"/>
</dbReference>